<evidence type="ECO:0000313" key="3">
    <source>
        <dbReference type="Proteomes" id="UP000000763"/>
    </source>
</evidence>
<protein>
    <submittedName>
        <fullName evidence="2">Os12g0196300 protein</fullName>
    </submittedName>
</protein>
<gene>
    <name evidence="2" type="ordered locus">Os12g0196300</name>
</gene>
<evidence type="ECO:0000256" key="1">
    <source>
        <dbReference type="SAM" id="MobiDB-lite"/>
    </source>
</evidence>
<dbReference type="EMBL" id="AP008218">
    <property type="protein sequence ID" value="BAF29374.1"/>
    <property type="molecule type" value="Genomic_DNA"/>
</dbReference>
<dbReference type="AlphaFoldDB" id="Q0IPJ1"/>
<reference evidence="2 3" key="1">
    <citation type="journal article" date="2005" name="Nature">
        <title>The map-based sequence of the rice genome.</title>
        <authorList>
            <consortium name="International rice genome sequencing project (IRGSP)"/>
            <person name="Matsumoto T."/>
            <person name="Wu J."/>
            <person name="Kanamori H."/>
            <person name="Katayose Y."/>
            <person name="Fujisawa M."/>
            <person name="Namiki N."/>
            <person name="Mizuno H."/>
            <person name="Yamamoto K."/>
            <person name="Antonio B.A."/>
            <person name="Baba T."/>
            <person name="Sakata K."/>
            <person name="Nagamura Y."/>
            <person name="Aoki H."/>
            <person name="Arikawa K."/>
            <person name="Arita K."/>
            <person name="Bito T."/>
            <person name="Chiden Y."/>
            <person name="Fujitsuka N."/>
            <person name="Fukunaka R."/>
            <person name="Hamada M."/>
            <person name="Harada C."/>
            <person name="Hayashi A."/>
            <person name="Hijishita S."/>
            <person name="Honda M."/>
            <person name="Hosokawa S."/>
            <person name="Ichikawa Y."/>
            <person name="Idonuma A."/>
            <person name="Iijima M."/>
            <person name="Ikeda M."/>
            <person name="Ikeno M."/>
            <person name="Ito K."/>
            <person name="Ito S."/>
            <person name="Ito T."/>
            <person name="Ito Y."/>
            <person name="Ito Y."/>
            <person name="Iwabuchi A."/>
            <person name="Kamiya K."/>
            <person name="Karasawa W."/>
            <person name="Kurita K."/>
            <person name="Katagiri S."/>
            <person name="Kikuta A."/>
            <person name="Kobayashi H."/>
            <person name="Kobayashi N."/>
            <person name="Machita K."/>
            <person name="Maehara T."/>
            <person name="Masukawa M."/>
            <person name="Mizubayashi T."/>
            <person name="Mukai Y."/>
            <person name="Nagasaki H."/>
            <person name="Nagata Y."/>
            <person name="Naito S."/>
            <person name="Nakashima M."/>
            <person name="Nakama Y."/>
            <person name="Nakamichi Y."/>
            <person name="Nakamura M."/>
            <person name="Meguro A."/>
            <person name="Negishi M."/>
            <person name="Ohta I."/>
            <person name="Ohta T."/>
            <person name="Okamoto M."/>
            <person name="Ono N."/>
            <person name="Saji S."/>
            <person name="Sakaguchi M."/>
            <person name="Sakai K."/>
            <person name="Shibata M."/>
            <person name="Shimokawa T."/>
            <person name="Song J."/>
            <person name="Takazaki Y."/>
            <person name="Terasawa K."/>
            <person name="Tsugane M."/>
            <person name="Tsuji K."/>
            <person name="Ueda S."/>
            <person name="Waki K."/>
            <person name="Yamagata H."/>
            <person name="Yamamoto M."/>
            <person name="Yamamoto S."/>
            <person name="Yamane H."/>
            <person name="Yoshiki S."/>
            <person name="Yoshihara R."/>
            <person name="Yukawa K."/>
            <person name="Zhong H."/>
            <person name="Yano M."/>
            <person name="Yuan Q."/>
            <person name="Ouyang S."/>
            <person name="Liu J."/>
            <person name="Jones K.M."/>
            <person name="Gansberger K."/>
            <person name="Moffat K."/>
            <person name="Hill J."/>
            <person name="Bera J."/>
            <person name="Fadrosh D."/>
            <person name="Jin S."/>
            <person name="Johri S."/>
            <person name="Kim M."/>
            <person name="Overton L."/>
            <person name="Reardon M."/>
            <person name="Tsitrin T."/>
            <person name="Vuong H."/>
            <person name="Weaver B."/>
            <person name="Ciecko A."/>
            <person name="Tallon L."/>
            <person name="Jackson J."/>
            <person name="Pai G."/>
            <person name="Aken S.V."/>
            <person name="Utterback T."/>
            <person name="Reidmuller S."/>
            <person name="Feldblyum T."/>
            <person name="Hsiao J."/>
            <person name="Zismann V."/>
            <person name="Iobst S."/>
            <person name="de Vazeille A.R."/>
            <person name="Buell C.R."/>
            <person name="Ying K."/>
            <person name="Li Y."/>
            <person name="Lu T."/>
            <person name="Huang Y."/>
            <person name="Zhao Q."/>
            <person name="Feng Q."/>
            <person name="Zhang L."/>
            <person name="Zhu J."/>
            <person name="Weng Q."/>
            <person name="Mu J."/>
            <person name="Lu Y."/>
            <person name="Fan D."/>
            <person name="Liu Y."/>
            <person name="Guan J."/>
            <person name="Zhang Y."/>
            <person name="Yu S."/>
            <person name="Liu X."/>
            <person name="Zhang Y."/>
            <person name="Hong G."/>
            <person name="Han B."/>
            <person name="Choisne N."/>
            <person name="Demange N."/>
            <person name="Orjeda G."/>
            <person name="Samain S."/>
            <person name="Cattolico L."/>
            <person name="Pelletier E."/>
            <person name="Couloux A."/>
            <person name="Segurens B."/>
            <person name="Wincker P."/>
            <person name="D'Hont A."/>
            <person name="Scarpelli C."/>
            <person name="Weissenbach J."/>
            <person name="Salanoubat M."/>
            <person name="Quetier F."/>
            <person name="Yu Y."/>
            <person name="Kim H.R."/>
            <person name="Rambo T."/>
            <person name="Currie J."/>
            <person name="Collura K."/>
            <person name="Luo M."/>
            <person name="Yang T."/>
            <person name="Ammiraju J.S.S."/>
            <person name="Engler F."/>
            <person name="Soderlund C."/>
            <person name="Wing R.A."/>
            <person name="Palmer L.E."/>
            <person name="de la Bastide M."/>
            <person name="Spiegel L."/>
            <person name="Nascimento L."/>
            <person name="Zutavern T."/>
            <person name="O'Shaughnessy A."/>
            <person name="Dike S."/>
            <person name="Dedhia N."/>
            <person name="Preston R."/>
            <person name="Balija V."/>
            <person name="McCombie W.R."/>
            <person name="Chow T."/>
            <person name="Chen H."/>
            <person name="Chung M."/>
            <person name="Chen C."/>
            <person name="Shaw J."/>
            <person name="Wu H."/>
            <person name="Hsiao K."/>
            <person name="Chao Y."/>
            <person name="Chu M."/>
            <person name="Cheng C."/>
            <person name="Hour A."/>
            <person name="Lee P."/>
            <person name="Lin S."/>
            <person name="Lin Y."/>
            <person name="Liou J."/>
            <person name="Liu S."/>
            <person name="Hsing Y."/>
            <person name="Raghuvanshi S."/>
            <person name="Mohanty A."/>
            <person name="Bharti A.K."/>
            <person name="Gaur A."/>
            <person name="Gupta V."/>
            <person name="Kumar D."/>
            <person name="Ravi V."/>
            <person name="Vij S."/>
            <person name="Kapur A."/>
            <person name="Khurana P."/>
            <person name="Khurana P."/>
            <person name="Khurana J.P."/>
            <person name="Tyagi A.K."/>
            <person name="Gaikwad K."/>
            <person name="Singh A."/>
            <person name="Dalal V."/>
            <person name="Srivastava S."/>
            <person name="Dixit A."/>
            <person name="Pal A.K."/>
            <person name="Ghazi I.A."/>
            <person name="Yadav M."/>
            <person name="Pandit A."/>
            <person name="Bhargava A."/>
            <person name="Sureshbabu K."/>
            <person name="Batra K."/>
            <person name="Sharma T.R."/>
            <person name="Mohapatra T."/>
            <person name="Singh N.K."/>
            <person name="Messing J."/>
            <person name="Nelson A.B."/>
            <person name="Fuks G."/>
            <person name="Kavchok S."/>
            <person name="Keizer G."/>
            <person name="Linton E."/>
            <person name="Llaca V."/>
            <person name="Song R."/>
            <person name="Tanyolac B."/>
            <person name="Young S."/>
            <person name="Ho-Il K."/>
            <person name="Hahn J.H."/>
            <person name="Sangsakoo G."/>
            <person name="Vanavichit A."/>
            <person name="de Mattos Luiz.A.T."/>
            <person name="Zimmer P.D."/>
            <person name="Malone G."/>
            <person name="Dellagostin O."/>
            <person name="de Oliveira A.C."/>
            <person name="Bevan M."/>
            <person name="Bancroft I."/>
            <person name="Minx P."/>
            <person name="Cordum H."/>
            <person name="Wilson R."/>
            <person name="Cheng Z."/>
            <person name="Jin W."/>
            <person name="Jiang J."/>
            <person name="Leong S.A."/>
            <person name="Iwama H."/>
            <person name="Gojobori T."/>
            <person name="Itoh T."/>
            <person name="Niimura Y."/>
            <person name="Fujii Y."/>
            <person name="Habara T."/>
            <person name="Sakai H."/>
            <person name="Sato Y."/>
            <person name="Wilson G."/>
            <person name="Kumar K."/>
            <person name="McCouch S."/>
            <person name="Juretic N."/>
            <person name="Hoen D."/>
            <person name="Wright S."/>
            <person name="Bruskiewich R."/>
            <person name="Bureau T."/>
            <person name="Miyao A."/>
            <person name="Hirochika H."/>
            <person name="Nishikawa T."/>
            <person name="Kadowaki K."/>
            <person name="Sugiura M."/>
            <person name="Burr B."/>
            <person name="Sasaki T."/>
        </authorList>
    </citation>
    <scope>NUCLEOTIDE SEQUENCE [LARGE SCALE GENOMIC DNA]</scope>
    <source>
        <strain evidence="3">cv. Nipponbare</strain>
    </source>
</reference>
<evidence type="ECO:0000313" key="2">
    <source>
        <dbReference type="EMBL" id="BAF29374.1"/>
    </source>
</evidence>
<accession>Q0IPJ1</accession>
<dbReference type="KEGG" id="dosa:Os12g0196300"/>
<reference evidence="3" key="2">
    <citation type="journal article" date="2008" name="Nucleic Acids Res.">
        <title>The rice annotation project database (RAP-DB): 2008 update.</title>
        <authorList>
            <consortium name="The rice annotation project (RAP)"/>
        </authorList>
    </citation>
    <scope>GENOME REANNOTATION</scope>
    <source>
        <strain evidence="3">cv. Nipponbare</strain>
    </source>
</reference>
<name>Q0IPJ1_ORYSJ</name>
<proteinExistence type="predicted"/>
<organism evidence="2 3">
    <name type="scientific">Oryza sativa subsp. japonica</name>
    <name type="common">Rice</name>
    <dbReference type="NCBI Taxonomy" id="39947"/>
    <lineage>
        <taxon>Eukaryota</taxon>
        <taxon>Viridiplantae</taxon>
        <taxon>Streptophyta</taxon>
        <taxon>Embryophyta</taxon>
        <taxon>Tracheophyta</taxon>
        <taxon>Spermatophyta</taxon>
        <taxon>Magnoliopsida</taxon>
        <taxon>Liliopsida</taxon>
        <taxon>Poales</taxon>
        <taxon>Poaceae</taxon>
        <taxon>BOP clade</taxon>
        <taxon>Oryzoideae</taxon>
        <taxon>Oryzeae</taxon>
        <taxon>Oryzinae</taxon>
        <taxon>Oryza</taxon>
        <taxon>Oryza sativa</taxon>
    </lineage>
</organism>
<feature type="region of interest" description="Disordered" evidence="1">
    <location>
        <begin position="35"/>
        <end position="55"/>
    </location>
</feature>
<dbReference type="Proteomes" id="UP000000763">
    <property type="component" value="Chromosome 12"/>
</dbReference>
<sequence length="156" mass="16588">ELRLVRPTCRWVPHPPSNPSLLSISSHCSQIPNECAATSPHSPASTPLGGHTAPPSPHNIYNNTGVNATFTSQLRTDHCRGQQPLATRAAGAQHLRASTTPTSRTSSATASCCALTRSPTAAAPAMAPWTCSCARSPLTRRRSRTTSLLQWRGRAT</sequence>
<feature type="non-terminal residue" evidence="2">
    <location>
        <position position="1"/>
    </location>
</feature>